<dbReference type="Pfam" id="PF08863">
    <property type="entry name" value="YolD"/>
    <property type="match status" value="1"/>
</dbReference>
<comment type="caution">
    <text evidence="1">The sequence shown here is derived from an EMBL/GenBank/DDBJ whole genome shotgun (WGS) entry which is preliminary data.</text>
</comment>
<dbReference type="AlphaFoldDB" id="A0A397RTK4"/>
<dbReference type="Proteomes" id="UP000266506">
    <property type="component" value="Unassembled WGS sequence"/>
</dbReference>
<dbReference type="InterPro" id="IPR014962">
    <property type="entry name" value="YolD"/>
</dbReference>
<dbReference type="EMBL" id="QXEV01000018">
    <property type="protein sequence ID" value="RIA75475.1"/>
    <property type="molecule type" value="Genomic_DNA"/>
</dbReference>
<proteinExistence type="predicted"/>
<keyword evidence="2" id="KW-1185">Reference proteome</keyword>
<sequence>MSDFKRAKIFMPFDALKGFREAIKEKEKIVVPKKEMTEDDYNKLNLAFQRIKKGSMVKVIYYSKDEYIEYTGMVSEVNESARYIKIVKLKISLDDIKEVNIIE</sequence>
<protein>
    <submittedName>
        <fullName evidence="1">YolD-like protein</fullName>
    </submittedName>
</protein>
<accession>A0A397RTK4</accession>
<gene>
    <name evidence="1" type="ORF">EI71_01440</name>
</gene>
<organism evidence="1 2">
    <name type="scientific">Anaeroplasma bactoclasticum</name>
    <dbReference type="NCBI Taxonomy" id="2088"/>
    <lineage>
        <taxon>Bacteria</taxon>
        <taxon>Bacillati</taxon>
        <taxon>Mycoplasmatota</taxon>
        <taxon>Mollicutes</taxon>
        <taxon>Anaeroplasmatales</taxon>
        <taxon>Anaeroplasmataceae</taxon>
        <taxon>Anaeroplasma</taxon>
    </lineage>
</organism>
<dbReference type="InParanoid" id="A0A397RTK4"/>
<evidence type="ECO:0000313" key="1">
    <source>
        <dbReference type="EMBL" id="RIA75475.1"/>
    </source>
</evidence>
<dbReference type="RefSeq" id="WP_162849858.1">
    <property type="nucleotide sequence ID" value="NZ_QXEV01000018.1"/>
</dbReference>
<name>A0A397RTK4_9MOLU</name>
<reference evidence="1 2" key="1">
    <citation type="submission" date="2018-08" db="EMBL/GenBank/DDBJ databases">
        <title>Genomic Encyclopedia of Archaeal and Bacterial Type Strains, Phase II (KMG-II): from individual species to whole genera.</title>
        <authorList>
            <person name="Goeker M."/>
        </authorList>
    </citation>
    <scope>NUCLEOTIDE SEQUENCE [LARGE SCALE GENOMIC DNA]</scope>
    <source>
        <strain evidence="1 2">ATCC 27112</strain>
    </source>
</reference>
<evidence type="ECO:0000313" key="2">
    <source>
        <dbReference type="Proteomes" id="UP000266506"/>
    </source>
</evidence>